<evidence type="ECO:0000313" key="4">
    <source>
        <dbReference type="Proteomes" id="UP000030663"/>
    </source>
</evidence>
<dbReference type="EMBL" id="JH658595">
    <property type="protein sequence ID" value="EXK77530.1"/>
    <property type="molecule type" value="Genomic_DNA"/>
</dbReference>
<organism evidence="3 4">
    <name type="scientific">Fusarium oxysporum f. sp. raphani 54005</name>
    <dbReference type="NCBI Taxonomy" id="1089458"/>
    <lineage>
        <taxon>Eukaryota</taxon>
        <taxon>Fungi</taxon>
        <taxon>Dikarya</taxon>
        <taxon>Ascomycota</taxon>
        <taxon>Pezizomycotina</taxon>
        <taxon>Sordariomycetes</taxon>
        <taxon>Hypocreomycetidae</taxon>
        <taxon>Hypocreales</taxon>
        <taxon>Nectriaceae</taxon>
        <taxon>Fusarium</taxon>
        <taxon>Fusarium oxysporum species complex</taxon>
    </lineage>
</organism>
<name>X0B5V5_FUSOX</name>
<gene>
    <name evidence="3" type="ORF">FOQG_17761</name>
</gene>
<dbReference type="SUPFAM" id="SSF48403">
    <property type="entry name" value="Ankyrin repeat"/>
    <property type="match status" value="1"/>
</dbReference>
<dbReference type="Gene3D" id="1.25.40.20">
    <property type="entry name" value="Ankyrin repeat-containing domain"/>
    <property type="match status" value="1"/>
</dbReference>
<dbReference type="OrthoDB" id="4772757at2759"/>
<reference evidence="3 4" key="1">
    <citation type="submission" date="2011-11" db="EMBL/GenBank/DDBJ databases">
        <title>The Genome Sequence of Fusarium oxysporum PHW815.</title>
        <authorList>
            <consortium name="The Broad Institute Genome Sequencing Platform"/>
            <person name="Ma L.-J."/>
            <person name="Gale L.R."/>
            <person name="Schwartz D.C."/>
            <person name="Zhou S."/>
            <person name="Corby-Kistler H."/>
            <person name="Young S.K."/>
            <person name="Zeng Q."/>
            <person name="Gargeya S."/>
            <person name="Fitzgerald M."/>
            <person name="Haas B."/>
            <person name="Abouelleil A."/>
            <person name="Alvarado L."/>
            <person name="Arachchi H.M."/>
            <person name="Berlin A."/>
            <person name="Brown A."/>
            <person name="Chapman S.B."/>
            <person name="Chen Z."/>
            <person name="Dunbar C."/>
            <person name="Freedman E."/>
            <person name="Gearin G."/>
            <person name="Goldberg J."/>
            <person name="Griggs A."/>
            <person name="Gujja S."/>
            <person name="Heiman D."/>
            <person name="Howarth C."/>
            <person name="Larson L."/>
            <person name="Lui A."/>
            <person name="MacDonald P.J.P."/>
            <person name="Montmayeur A."/>
            <person name="Murphy C."/>
            <person name="Neiman D."/>
            <person name="Pearson M."/>
            <person name="Priest M."/>
            <person name="Roberts A."/>
            <person name="Saif S."/>
            <person name="Shea T."/>
            <person name="Shenoy N."/>
            <person name="Sisk P."/>
            <person name="Stolte C."/>
            <person name="Sykes S."/>
            <person name="Wortman J."/>
            <person name="Nusbaum C."/>
            <person name="Birren B."/>
        </authorList>
    </citation>
    <scope>NUCLEOTIDE SEQUENCE [LARGE SCALE GENOMIC DNA]</scope>
    <source>
        <strain evidence="3 4">54005</strain>
    </source>
</reference>
<accession>X0B5V5</accession>
<dbReference type="Proteomes" id="UP000030663">
    <property type="component" value="Unassembled WGS sequence"/>
</dbReference>
<evidence type="ECO:0000256" key="1">
    <source>
        <dbReference type="PROSITE-ProRule" id="PRU00023"/>
    </source>
</evidence>
<evidence type="ECO:0000256" key="2">
    <source>
        <dbReference type="SAM" id="MobiDB-lite"/>
    </source>
</evidence>
<keyword evidence="4" id="KW-1185">Reference proteome</keyword>
<keyword evidence="1" id="KW-0040">ANK repeat</keyword>
<feature type="compositionally biased region" description="Basic and acidic residues" evidence="2">
    <location>
        <begin position="52"/>
        <end position="70"/>
    </location>
</feature>
<dbReference type="AlphaFoldDB" id="X0B5V5"/>
<dbReference type="PROSITE" id="PS50297">
    <property type="entry name" value="ANK_REP_REGION"/>
    <property type="match status" value="1"/>
</dbReference>
<dbReference type="Pfam" id="PF13637">
    <property type="entry name" value="Ank_4"/>
    <property type="match status" value="1"/>
</dbReference>
<protein>
    <submittedName>
        <fullName evidence="3">Uncharacterized protein</fullName>
    </submittedName>
</protein>
<sequence>MGNVEVVRLLLDEGADVNAQGGEYGNALQVALLRGHQEIVQLPNLRGTNTTSKEKKTIRSGEHKETGEAA</sequence>
<dbReference type="HOGENOM" id="CLU_2757903_0_0_1"/>
<dbReference type="InterPro" id="IPR036770">
    <property type="entry name" value="Ankyrin_rpt-contain_sf"/>
</dbReference>
<evidence type="ECO:0000313" key="3">
    <source>
        <dbReference type="EMBL" id="EXK77530.1"/>
    </source>
</evidence>
<dbReference type="PROSITE" id="PS50088">
    <property type="entry name" value="ANK_REPEAT"/>
    <property type="match status" value="1"/>
</dbReference>
<feature type="repeat" description="ANK" evidence="1">
    <location>
        <begin position="1"/>
        <end position="22"/>
    </location>
</feature>
<dbReference type="InterPro" id="IPR002110">
    <property type="entry name" value="Ankyrin_rpt"/>
</dbReference>
<feature type="region of interest" description="Disordered" evidence="2">
    <location>
        <begin position="44"/>
        <end position="70"/>
    </location>
</feature>
<proteinExistence type="predicted"/>